<evidence type="ECO:0000259" key="3">
    <source>
        <dbReference type="Pfam" id="PF03816"/>
    </source>
</evidence>
<dbReference type="Gene3D" id="3.40.630.190">
    <property type="entry name" value="LCP protein"/>
    <property type="match status" value="1"/>
</dbReference>
<dbReference type="EMBL" id="QBML01000004">
    <property type="protein sequence ID" value="PZO43897.1"/>
    <property type="molecule type" value="Genomic_DNA"/>
</dbReference>
<gene>
    <name evidence="5" type="ORF">DCF19_03785</name>
</gene>
<dbReference type="AlphaFoldDB" id="A0A2W4WL30"/>
<dbReference type="InterPro" id="IPR050922">
    <property type="entry name" value="LytR/CpsA/Psr_CW_biosynth"/>
</dbReference>
<feature type="domain" description="LytR/CpsA/Psr regulator C-terminal" evidence="4">
    <location>
        <begin position="392"/>
        <end position="479"/>
    </location>
</feature>
<accession>A0A2W4WL30</accession>
<dbReference type="InterPro" id="IPR004474">
    <property type="entry name" value="LytR_CpsA_psr"/>
</dbReference>
<dbReference type="Pfam" id="PF13399">
    <property type="entry name" value="LytR_C"/>
    <property type="match status" value="1"/>
</dbReference>
<evidence type="ECO:0000259" key="4">
    <source>
        <dbReference type="Pfam" id="PF13399"/>
    </source>
</evidence>
<proteinExistence type="inferred from homology"/>
<dbReference type="Proteomes" id="UP000249467">
    <property type="component" value="Unassembled WGS sequence"/>
</dbReference>
<reference evidence="5 6" key="1">
    <citation type="submission" date="2018-04" db="EMBL/GenBank/DDBJ databases">
        <authorList>
            <person name="Go L.Y."/>
            <person name="Mitchell J.A."/>
        </authorList>
    </citation>
    <scope>NUCLEOTIDE SEQUENCE [LARGE SCALE GENOMIC DNA]</scope>
    <source>
        <strain evidence="5">ULC066bin1</strain>
    </source>
</reference>
<dbReference type="PANTHER" id="PTHR33392:SF6">
    <property type="entry name" value="POLYISOPRENYL-TEICHOIC ACID--PEPTIDOGLYCAN TEICHOIC ACID TRANSFERASE TAGU"/>
    <property type="match status" value="1"/>
</dbReference>
<dbReference type="InterPro" id="IPR027381">
    <property type="entry name" value="LytR/CpsA/Psr_C"/>
</dbReference>
<feature type="transmembrane region" description="Helical" evidence="2">
    <location>
        <begin position="48"/>
        <end position="71"/>
    </location>
</feature>
<evidence type="ECO:0000256" key="1">
    <source>
        <dbReference type="ARBA" id="ARBA00006068"/>
    </source>
</evidence>
<dbReference type="PANTHER" id="PTHR33392">
    <property type="entry name" value="POLYISOPRENYL-TEICHOIC ACID--PEPTIDOGLYCAN TEICHOIC ACID TRANSFERASE TAGU"/>
    <property type="match status" value="1"/>
</dbReference>
<protein>
    <submittedName>
        <fullName evidence="5">LytR family transcriptional regulator</fullName>
    </submittedName>
</protein>
<keyword evidence="2" id="KW-0812">Transmembrane</keyword>
<name>A0A2W4WL30_9CYAN</name>
<evidence type="ECO:0000256" key="2">
    <source>
        <dbReference type="SAM" id="Phobius"/>
    </source>
</evidence>
<keyword evidence="2" id="KW-0472">Membrane</keyword>
<keyword evidence="2" id="KW-1133">Transmembrane helix</keyword>
<feature type="domain" description="Cell envelope-related transcriptional attenuator" evidence="3">
    <location>
        <begin position="147"/>
        <end position="292"/>
    </location>
</feature>
<evidence type="ECO:0000313" key="5">
    <source>
        <dbReference type="EMBL" id="PZO43897.1"/>
    </source>
</evidence>
<comment type="caution">
    <text evidence="5">The sequence shown here is derived from an EMBL/GenBank/DDBJ whole genome shotgun (WGS) entry which is preliminary data.</text>
</comment>
<sequence length="500" mass="55089">MGGRSLKQIFSREEYFLPVATNPINLGQKSDLSNQSPKPKKAFFNHKWTIFTVLFVALLSGGLGAGLAFVLSSRPFQQRQLTADEAAVFNRNSDSMTSAIAGVPTLTRPVNILVLGTIILTSDLPDAQSKPKGKYLAEVDDNLNGMSDAMLLIRFDPATKKVAVLSIPRDSRVNIQGVGKTKINFANYAGGASLSAQTVSQVLGDIPIDRYIRFNVNGFGKLVDALGGIDVYVPKKMKYQDDSQHLYINLNAGQQKLNGSKAIQYMRYRHDDLGDIGRVQRQQAFFRAFIEQKLKPETITKFPEVLAIIKDNIDTNLSVEEVLALASYTSKIDRKSIQMHMAPGRFSNPGEFDNLSYWILDNRLLSKIMSQNFGVVMKQADASLVENTIQTLRIAVQDSMSQPEGSKKATTILSKAGYAQVFPASDRWTKPLAKTQIIAQNGDRTAAENLREALGLGEVLVESTGDIESDITVRVGKDWLETNNIPLKPTKPTQAKISTN</sequence>
<dbReference type="Pfam" id="PF03816">
    <property type="entry name" value="LytR_cpsA_psr"/>
    <property type="match status" value="1"/>
</dbReference>
<reference evidence="5 6" key="2">
    <citation type="submission" date="2018-06" db="EMBL/GenBank/DDBJ databases">
        <title>Metagenomic assembly of (sub)arctic Cyanobacteria and their associated microbiome from non-axenic cultures.</title>
        <authorList>
            <person name="Baurain D."/>
        </authorList>
    </citation>
    <scope>NUCLEOTIDE SEQUENCE [LARGE SCALE GENOMIC DNA]</scope>
    <source>
        <strain evidence="5">ULC066bin1</strain>
    </source>
</reference>
<comment type="similarity">
    <text evidence="1">Belongs to the LytR/CpsA/Psr (LCP) family.</text>
</comment>
<dbReference type="NCBIfam" id="TIGR00350">
    <property type="entry name" value="lytR_cpsA_psr"/>
    <property type="match status" value="1"/>
</dbReference>
<evidence type="ECO:0000313" key="6">
    <source>
        <dbReference type="Proteomes" id="UP000249467"/>
    </source>
</evidence>
<organism evidence="5 6">
    <name type="scientific">Pseudanabaena frigida</name>
    <dbReference type="NCBI Taxonomy" id="945775"/>
    <lineage>
        <taxon>Bacteria</taxon>
        <taxon>Bacillati</taxon>
        <taxon>Cyanobacteriota</taxon>
        <taxon>Cyanophyceae</taxon>
        <taxon>Pseudanabaenales</taxon>
        <taxon>Pseudanabaenaceae</taxon>
        <taxon>Pseudanabaena</taxon>
    </lineage>
</organism>